<dbReference type="AlphaFoldDB" id="L5L193"/>
<keyword evidence="1" id="KW-0732">Signal</keyword>
<reference evidence="3" key="1">
    <citation type="journal article" date="2013" name="Science">
        <title>Comparative analysis of bat genomes provides insight into the evolution of flight and immunity.</title>
        <authorList>
            <person name="Zhang G."/>
            <person name="Cowled C."/>
            <person name="Shi Z."/>
            <person name="Huang Z."/>
            <person name="Bishop-Lilly K.A."/>
            <person name="Fang X."/>
            <person name="Wynne J.W."/>
            <person name="Xiong Z."/>
            <person name="Baker M.L."/>
            <person name="Zhao W."/>
            <person name="Tachedjian M."/>
            <person name="Zhu Y."/>
            <person name="Zhou P."/>
            <person name="Jiang X."/>
            <person name="Ng J."/>
            <person name="Yang L."/>
            <person name="Wu L."/>
            <person name="Xiao J."/>
            <person name="Feng Y."/>
            <person name="Chen Y."/>
            <person name="Sun X."/>
            <person name="Zhang Y."/>
            <person name="Marsh G.A."/>
            <person name="Crameri G."/>
            <person name="Broder C.C."/>
            <person name="Frey K.G."/>
            <person name="Wang L.F."/>
            <person name="Wang J."/>
        </authorList>
    </citation>
    <scope>NUCLEOTIDE SEQUENCE [LARGE SCALE GENOMIC DNA]</scope>
</reference>
<evidence type="ECO:0000313" key="2">
    <source>
        <dbReference type="EMBL" id="ELK17036.1"/>
    </source>
</evidence>
<feature type="signal peptide" evidence="1">
    <location>
        <begin position="1"/>
        <end position="25"/>
    </location>
</feature>
<evidence type="ECO:0000256" key="1">
    <source>
        <dbReference type="SAM" id="SignalP"/>
    </source>
</evidence>
<feature type="chain" id="PRO_5003969807" evidence="1">
    <location>
        <begin position="26"/>
        <end position="103"/>
    </location>
</feature>
<dbReference type="InterPro" id="IPR049536">
    <property type="entry name" value="CFP_TSR-0"/>
</dbReference>
<organism evidence="2 3">
    <name type="scientific">Pteropus alecto</name>
    <name type="common">Black flying fox</name>
    <dbReference type="NCBI Taxonomy" id="9402"/>
    <lineage>
        <taxon>Eukaryota</taxon>
        <taxon>Metazoa</taxon>
        <taxon>Chordata</taxon>
        <taxon>Craniata</taxon>
        <taxon>Vertebrata</taxon>
        <taxon>Euteleostomi</taxon>
        <taxon>Mammalia</taxon>
        <taxon>Eutheria</taxon>
        <taxon>Laurasiatheria</taxon>
        <taxon>Chiroptera</taxon>
        <taxon>Yinpterochiroptera</taxon>
        <taxon>Pteropodoidea</taxon>
        <taxon>Pteropodidae</taxon>
        <taxon>Pteropodinae</taxon>
        <taxon>Pteropus</taxon>
    </lineage>
</organism>
<keyword evidence="3" id="KW-1185">Reference proteome</keyword>
<name>L5L193_PTEAL</name>
<gene>
    <name evidence="2" type="ORF">PAL_GLEAN10003170</name>
</gene>
<dbReference type="EMBL" id="KB030414">
    <property type="protein sequence ID" value="ELK17036.1"/>
    <property type="molecule type" value="Genomic_DNA"/>
</dbReference>
<evidence type="ECO:0000313" key="3">
    <source>
        <dbReference type="Proteomes" id="UP000010552"/>
    </source>
</evidence>
<dbReference type="Pfam" id="PF18487">
    <property type="entry name" value="TSR"/>
    <property type="match status" value="1"/>
</dbReference>
<proteinExistence type="predicted"/>
<sequence length="103" mass="11336">MPALTQASWLLLLPLQLLLTLPATGSDPVLCFTQYEESLGKCKSLLGEGVRVEDCCLNTAYAFQEPGSKLCQACRDRRLVQLGALDTLLCHLLRRDPDPSSNM</sequence>
<accession>L5L193</accession>
<dbReference type="Proteomes" id="UP000010552">
    <property type="component" value="Unassembled WGS sequence"/>
</dbReference>
<dbReference type="STRING" id="9402.L5L193"/>
<dbReference type="InParanoid" id="L5L193"/>
<protein>
    <submittedName>
        <fullName evidence="2">Properdin</fullName>
    </submittedName>
</protein>